<evidence type="ECO:0000313" key="8">
    <source>
        <dbReference type="EMBL" id="EIE26731.1"/>
    </source>
</evidence>
<proteinExistence type="inferred from homology"/>
<reference evidence="8 9" key="1">
    <citation type="journal article" date="2012" name="Genome Biol.">
        <title>The genome of the polar eukaryotic microalga coccomyxa subellipsoidea reveals traits of cold adaptation.</title>
        <authorList>
            <person name="Blanc G."/>
            <person name="Agarkova I."/>
            <person name="Grimwood J."/>
            <person name="Kuo A."/>
            <person name="Brueggeman A."/>
            <person name="Dunigan D."/>
            <person name="Gurnon J."/>
            <person name="Ladunga I."/>
            <person name="Lindquist E."/>
            <person name="Lucas S."/>
            <person name="Pangilinan J."/>
            <person name="Proschold T."/>
            <person name="Salamov A."/>
            <person name="Schmutz J."/>
            <person name="Weeks D."/>
            <person name="Yamada T."/>
            <person name="Claverie J.M."/>
            <person name="Grigoriev I."/>
            <person name="Van Etten J."/>
            <person name="Lomsadze A."/>
            <person name="Borodovsky M."/>
        </authorList>
    </citation>
    <scope>NUCLEOTIDE SEQUENCE [LARGE SCALE GENOMIC DNA]</scope>
    <source>
        <strain evidence="8 9">C-169</strain>
    </source>
</reference>
<dbReference type="PANTHER" id="PTHR12570:SF91">
    <property type="entry name" value="MAGNESIUM TRANSPORTER-RELATED"/>
    <property type="match status" value="1"/>
</dbReference>
<evidence type="ECO:0000256" key="7">
    <source>
        <dbReference type="RuleBase" id="RU363078"/>
    </source>
</evidence>
<dbReference type="STRING" id="574566.I0Z7W2"/>
<dbReference type="Pfam" id="PF05653">
    <property type="entry name" value="Mg_trans_NIPA"/>
    <property type="match status" value="1"/>
</dbReference>
<organism evidence="8 9">
    <name type="scientific">Coccomyxa subellipsoidea (strain C-169)</name>
    <name type="common">Green microalga</name>
    <dbReference type="NCBI Taxonomy" id="574566"/>
    <lineage>
        <taxon>Eukaryota</taxon>
        <taxon>Viridiplantae</taxon>
        <taxon>Chlorophyta</taxon>
        <taxon>core chlorophytes</taxon>
        <taxon>Trebouxiophyceae</taxon>
        <taxon>Trebouxiophyceae incertae sedis</taxon>
        <taxon>Coccomyxaceae</taxon>
        <taxon>Coccomyxa</taxon>
        <taxon>Coccomyxa subellipsoidea</taxon>
    </lineage>
</organism>
<feature type="non-terminal residue" evidence="8">
    <location>
        <position position="1"/>
    </location>
</feature>
<evidence type="ECO:0000256" key="5">
    <source>
        <dbReference type="ARBA" id="ARBA00023136"/>
    </source>
</evidence>
<comment type="caution">
    <text evidence="7">Lacks conserved residue(s) required for the propagation of feature annotation.</text>
</comment>
<dbReference type="KEGG" id="csl:COCSUDRAFT_12468"/>
<name>I0Z7W2_COCSC</name>
<evidence type="ECO:0000256" key="1">
    <source>
        <dbReference type="ARBA" id="ARBA00004141"/>
    </source>
</evidence>
<dbReference type="eggNOG" id="KOG2922">
    <property type="taxonomic scope" value="Eukaryota"/>
</dbReference>
<feature type="transmembrane region" description="Helical" evidence="7">
    <location>
        <begin position="52"/>
        <end position="70"/>
    </location>
</feature>
<dbReference type="SUPFAM" id="SSF103481">
    <property type="entry name" value="Multidrug resistance efflux transporter EmrE"/>
    <property type="match status" value="1"/>
</dbReference>
<comment type="similarity">
    <text evidence="2 7">Belongs to the NIPA (TC 2.A.7) family.</text>
</comment>
<feature type="transmembrane region" description="Helical" evidence="7">
    <location>
        <begin position="207"/>
        <end position="229"/>
    </location>
</feature>
<keyword evidence="7" id="KW-1003">Cell membrane</keyword>
<evidence type="ECO:0000256" key="3">
    <source>
        <dbReference type="ARBA" id="ARBA00022692"/>
    </source>
</evidence>
<dbReference type="OrthoDB" id="6428174at2759"/>
<dbReference type="PANTHER" id="PTHR12570">
    <property type="match status" value="1"/>
</dbReference>
<keyword evidence="3 7" id="KW-0812">Transmembrane</keyword>
<comment type="subcellular location">
    <subcellularLocation>
        <location evidence="7">Cell membrane</location>
        <topology evidence="7">Multi-pass membrane protein</topology>
    </subcellularLocation>
    <subcellularLocation>
        <location evidence="7">Early endosome</location>
    </subcellularLocation>
    <subcellularLocation>
        <location evidence="1">Membrane</location>
        <topology evidence="1">Multi-pass membrane protein</topology>
    </subcellularLocation>
</comment>
<accession>I0Z7W2</accession>
<keyword evidence="5 7" id="KW-0472">Membrane</keyword>
<feature type="transmembrane region" description="Helical" evidence="7">
    <location>
        <begin position="77"/>
        <end position="98"/>
    </location>
</feature>
<evidence type="ECO:0000256" key="2">
    <source>
        <dbReference type="ARBA" id="ARBA00007001"/>
    </source>
</evidence>
<dbReference type="InterPro" id="IPR008521">
    <property type="entry name" value="Mg_trans_NIPA"/>
</dbReference>
<keyword evidence="7" id="KW-0967">Endosome</keyword>
<dbReference type="GO" id="GO:0005886">
    <property type="term" value="C:plasma membrane"/>
    <property type="evidence" value="ECO:0007669"/>
    <property type="project" value="UniProtKB-SubCell"/>
</dbReference>
<dbReference type="InterPro" id="IPR037185">
    <property type="entry name" value="EmrE-like"/>
</dbReference>
<gene>
    <name evidence="8" type="ORF">COCSUDRAFT_12468</name>
</gene>
<comment type="function">
    <text evidence="6 7">Acts as a Mg(2+) transporter. Can also transport other divalent cations such as Fe(2+), Sr(2+), Ba(2+), Mn(2+) and Co(2+) but to a much less extent than Mg(2+).</text>
</comment>
<keyword evidence="4 7" id="KW-1133">Transmembrane helix</keyword>
<evidence type="ECO:0000256" key="6">
    <source>
        <dbReference type="ARBA" id="ARBA00025284"/>
    </source>
</evidence>
<keyword evidence="7" id="KW-0406">Ion transport</keyword>
<dbReference type="GeneID" id="17044741"/>
<dbReference type="Proteomes" id="UP000007264">
    <property type="component" value="Unassembled WGS sequence"/>
</dbReference>
<sequence length="333" mass="35936">LSADQAKGLALACSSAVFIGTSFIIKKKGLRVAGANGVRAGIGGYSYLVEPLWWAGMLTMVVGEVANFAAYAFAPAILVTPLGALSIIVSAVLAHIMLNERLNIFGILGCVLCIVGSMTIVLHAPEEREITSLLQVWNMALKPGFLLYCVAATAVILYLIVSVAPTHGNSNIFVYLAICSLVGSLSVMSVKALGIALKLTFQGQNQFLYIETYFCILVVGVCVITQVNYLNRALDMFNTAIVSPIYYVMFTLFTITASLIMFQEPQTGTQIMTEGCGFTTIVIGTFLLHSTRELDISLSESSRQYMSLSISCMMPSEAFGRLLWGVSVPLQCR</sequence>
<dbReference type="GO" id="GO:0005769">
    <property type="term" value="C:early endosome"/>
    <property type="evidence" value="ECO:0007669"/>
    <property type="project" value="UniProtKB-SubCell"/>
</dbReference>
<comment type="subunit">
    <text evidence="7">Homodimer.</text>
</comment>
<protein>
    <recommendedName>
        <fullName evidence="7">Probable magnesium transporter</fullName>
    </recommendedName>
</protein>
<feature type="transmembrane region" description="Helical" evidence="7">
    <location>
        <begin position="104"/>
        <end position="124"/>
    </location>
</feature>
<dbReference type="RefSeq" id="XP_005651275.1">
    <property type="nucleotide sequence ID" value="XM_005651218.1"/>
</dbReference>
<keyword evidence="9" id="KW-1185">Reference proteome</keyword>
<comment type="caution">
    <text evidence="8">The sequence shown here is derived from an EMBL/GenBank/DDBJ whole genome shotgun (WGS) entry which is preliminary data.</text>
</comment>
<keyword evidence="7" id="KW-0460">Magnesium</keyword>
<evidence type="ECO:0000313" key="9">
    <source>
        <dbReference type="Proteomes" id="UP000007264"/>
    </source>
</evidence>
<feature type="transmembrane region" description="Helical" evidence="7">
    <location>
        <begin position="145"/>
        <end position="166"/>
    </location>
</feature>
<keyword evidence="7" id="KW-0813">Transport</keyword>
<dbReference type="EMBL" id="AGSI01000002">
    <property type="protein sequence ID" value="EIE26731.1"/>
    <property type="molecule type" value="Genomic_DNA"/>
</dbReference>
<evidence type="ECO:0000256" key="4">
    <source>
        <dbReference type="ARBA" id="ARBA00022989"/>
    </source>
</evidence>
<dbReference type="GO" id="GO:0015095">
    <property type="term" value="F:magnesium ion transmembrane transporter activity"/>
    <property type="evidence" value="ECO:0007669"/>
    <property type="project" value="UniProtKB-UniRule"/>
</dbReference>
<feature type="transmembrane region" description="Helical" evidence="7">
    <location>
        <begin position="172"/>
        <end position="195"/>
    </location>
</feature>
<feature type="transmembrane region" description="Helical" evidence="7">
    <location>
        <begin position="241"/>
        <end position="262"/>
    </location>
</feature>
<dbReference type="AlphaFoldDB" id="I0Z7W2"/>